<dbReference type="EMBL" id="JAASQL010000005">
    <property type="protein sequence ID" value="NIJ46320.1"/>
    <property type="molecule type" value="Genomic_DNA"/>
</dbReference>
<dbReference type="RefSeq" id="WP_167190193.1">
    <property type="nucleotide sequence ID" value="NZ_JAASQL010000005.1"/>
</dbReference>
<evidence type="ECO:0000313" key="2">
    <source>
        <dbReference type="Proteomes" id="UP000745859"/>
    </source>
</evidence>
<proteinExistence type="predicted"/>
<name>A0ABX0UBV9_9FLAO</name>
<organism evidence="1 2">
    <name type="scientific">Wenyingzhuangia heitensis</name>
    <dbReference type="NCBI Taxonomy" id="1487859"/>
    <lineage>
        <taxon>Bacteria</taxon>
        <taxon>Pseudomonadati</taxon>
        <taxon>Bacteroidota</taxon>
        <taxon>Flavobacteriia</taxon>
        <taxon>Flavobacteriales</taxon>
        <taxon>Flavobacteriaceae</taxon>
        <taxon>Wenyingzhuangia</taxon>
    </lineage>
</organism>
<protein>
    <submittedName>
        <fullName evidence="1">Uncharacterized protein</fullName>
    </submittedName>
</protein>
<accession>A0ABX0UBV9</accession>
<dbReference type="Proteomes" id="UP000745859">
    <property type="component" value="Unassembled WGS sequence"/>
</dbReference>
<gene>
    <name evidence="1" type="ORF">FHR24_002804</name>
</gene>
<evidence type="ECO:0000313" key="1">
    <source>
        <dbReference type="EMBL" id="NIJ46320.1"/>
    </source>
</evidence>
<keyword evidence="2" id="KW-1185">Reference proteome</keyword>
<sequence length="56" mass="6451">MSNPFKEIQENQQPSPELRKKVLGNIDALKLSLDLADLFLVKQPQILSTIFKKKKQ</sequence>
<reference evidence="1 2" key="1">
    <citation type="submission" date="2020-03" db="EMBL/GenBank/DDBJ databases">
        <title>Genomic Encyclopedia of Type Strains, Phase IV (KMG-IV): sequencing the most valuable type-strain genomes for metagenomic binning, comparative biology and taxonomic classification.</title>
        <authorList>
            <person name="Goeker M."/>
        </authorList>
    </citation>
    <scope>NUCLEOTIDE SEQUENCE [LARGE SCALE GENOMIC DNA]</scope>
    <source>
        <strain evidence="1 2">DSM 101599</strain>
    </source>
</reference>
<comment type="caution">
    <text evidence="1">The sequence shown here is derived from an EMBL/GenBank/DDBJ whole genome shotgun (WGS) entry which is preliminary data.</text>
</comment>